<dbReference type="Proteomes" id="UP000294887">
    <property type="component" value="Unassembled WGS sequence"/>
</dbReference>
<dbReference type="AlphaFoldDB" id="A0A4R1F339"/>
<dbReference type="InterPro" id="IPR036291">
    <property type="entry name" value="NAD(P)-bd_dom_sf"/>
</dbReference>
<proteinExistence type="inferred from homology"/>
<feature type="domain" description="DUF1731" evidence="3">
    <location>
        <begin position="267"/>
        <end position="314"/>
    </location>
</feature>
<dbReference type="EMBL" id="SMFQ01000003">
    <property type="protein sequence ID" value="TCJ86819.1"/>
    <property type="molecule type" value="Genomic_DNA"/>
</dbReference>
<comment type="caution">
    <text evidence="4">The sequence shown here is derived from an EMBL/GenBank/DDBJ whole genome shotgun (WGS) entry which is preliminary data.</text>
</comment>
<dbReference type="Pfam" id="PF08338">
    <property type="entry name" value="DUF1731"/>
    <property type="match status" value="1"/>
</dbReference>
<dbReference type="InterPro" id="IPR001509">
    <property type="entry name" value="Epimerase_deHydtase"/>
</dbReference>
<dbReference type="OrthoDB" id="9801773at2"/>
<evidence type="ECO:0000313" key="5">
    <source>
        <dbReference type="Proteomes" id="UP000294887"/>
    </source>
</evidence>
<dbReference type="PANTHER" id="PTHR11092:SF0">
    <property type="entry name" value="EPIMERASE FAMILY PROTEIN SDR39U1"/>
    <property type="match status" value="1"/>
</dbReference>
<organism evidence="4 5">
    <name type="scientific">Cocleimonas flava</name>
    <dbReference type="NCBI Taxonomy" id="634765"/>
    <lineage>
        <taxon>Bacteria</taxon>
        <taxon>Pseudomonadati</taxon>
        <taxon>Pseudomonadota</taxon>
        <taxon>Gammaproteobacteria</taxon>
        <taxon>Thiotrichales</taxon>
        <taxon>Thiotrichaceae</taxon>
        <taxon>Cocleimonas</taxon>
    </lineage>
</organism>
<dbReference type="NCBIfam" id="TIGR01777">
    <property type="entry name" value="yfcH"/>
    <property type="match status" value="1"/>
</dbReference>
<dbReference type="Pfam" id="PF01370">
    <property type="entry name" value="Epimerase"/>
    <property type="match status" value="1"/>
</dbReference>
<reference evidence="4 5" key="1">
    <citation type="submission" date="2019-03" db="EMBL/GenBank/DDBJ databases">
        <title>Genomic Encyclopedia of Type Strains, Phase IV (KMG-IV): sequencing the most valuable type-strain genomes for metagenomic binning, comparative biology and taxonomic classification.</title>
        <authorList>
            <person name="Goeker M."/>
        </authorList>
    </citation>
    <scope>NUCLEOTIDE SEQUENCE [LARGE SCALE GENOMIC DNA]</scope>
    <source>
        <strain evidence="4 5">DSM 24830</strain>
    </source>
</reference>
<accession>A0A4R1F339</accession>
<evidence type="ECO:0000313" key="4">
    <source>
        <dbReference type="EMBL" id="TCJ86819.1"/>
    </source>
</evidence>
<dbReference type="InterPro" id="IPR010099">
    <property type="entry name" value="SDR39U1"/>
</dbReference>
<dbReference type="CDD" id="cd05242">
    <property type="entry name" value="SDR_a8"/>
    <property type="match status" value="1"/>
</dbReference>
<dbReference type="SUPFAM" id="SSF51735">
    <property type="entry name" value="NAD(P)-binding Rossmann-fold domains"/>
    <property type="match status" value="1"/>
</dbReference>
<dbReference type="InterPro" id="IPR013549">
    <property type="entry name" value="DUF1731"/>
</dbReference>
<dbReference type="PANTHER" id="PTHR11092">
    <property type="entry name" value="SUGAR NUCLEOTIDE EPIMERASE RELATED"/>
    <property type="match status" value="1"/>
</dbReference>
<comment type="similarity">
    <text evidence="1">Belongs to the NAD(P)-dependent epimerase/dehydratase family. SDR39U1 subfamily.</text>
</comment>
<name>A0A4R1F339_9GAMM</name>
<sequence length="315" mass="34651">MYQQRYLITGGSGFIGTELIKQLLLENHDVTVLTRNEVNTAKHFAAVMDAEREDFQTKAKVKTISSLDSINPDQSFDAVINLAGQGIADKKWTNEVKQQLIDSRIDTTKALYEFLNEALIKPEVVISGSALGYYGVDATNESINENGDTDNSFSSQLCQQWEAEAQKIEALGIRTCYLRTGIVLGKGGGALAKMLPPFKMALGGPIGSGKQWMSWIHMTDIVGLIRYAIEQESIIGAINGTAPVPVTNKEFSKTLGKVLKRPAIFPMPEFVVKLLFGQMGEELLLAGQRVVPEKVTQAGYRFKYANLESALRDIV</sequence>
<gene>
    <name evidence="4" type="ORF">EV695_1317</name>
</gene>
<dbReference type="Gene3D" id="3.40.50.720">
    <property type="entry name" value="NAD(P)-binding Rossmann-like Domain"/>
    <property type="match status" value="1"/>
</dbReference>
<evidence type="ECO:0008006" key="6">
    <source>
        <dbReference type="Google" id="ProtNLM"/>
    </source>
</evidence>
<evidence type="ECO:0000259" key="2">
    <source>
        <dbReference type="Pfam" id="PF01370"/>
    </source>
</evidence>
<keyword evidence="5" id="KW-1185">Reference proteome</keyword>
<evidence type="ECO:0000256" key="1">
    <source>
        <dbReference type="ARBA" id="ARBA00009353"/>
    </source>
</evidence>
<feature type="domain" description="NAD-dependent epimerase/dehydratase" evidence="2">
    <location>
        <begin position="7"/>
        <end position="231"/>
    </location>
</feature>
<evidence type="ECO:0000259" key="3">
    <source>
        <dbReference type="Pfam" id="PF08338"/>
    </source>
</evidence>
<dbReference type="RefSeq" id="WP_131905150.1">
    <property type="nucleotide sequence ID" value="NZ_BAAAFU010000004.1"/>
</dbReference>
<protein>
    <recommendedName>
        <fullName evidence="6">TIGR01777 family protein</fullName>
    </recommendedName>
</protein>